<proteinExistence type="predicted"/>
<dbReference type="AlphaFoldDB" id="A0A2G8RV22"/>
<accession>A0A2G8RV22</accession>
<sequence>MSCILKPTMPTSCSSELFVACPTMINVREWLTIHHKTASNSDCGAHKHHVFAVAEYPIFGSKHEFINTNIGIPLGPLSVEFAGQIDIRECGPRFDQVTVNVKYPLLASVKAGTYKGDLHCGCGINMAIGVPEIYGTLRLWVQGGDAFHPHAWLWVEFDLHVFDVEYKGKFAVLPIPRWLTFPSPDKLIEPASNPKAIAPIASPSISVHNETNNITNLVAPTVAVAAAVPESE</sequence>
<evidence type="ECO:0000313" key="1">
    <source>
        <dbReference type="EMBL" id="PIL25353.1"/>
    </source>
</evidence>
<gene>
    <name evidence="1" type="ORF">GSI_13242</name>
</gene>
<protein>
    <submittedName>
        <fullName evidence="1">Uncharacterized protein</fullName>
    </submittedName>
</protein>
<organism evidence="1 2">
    <name type="scientific">Ganoderma sinense ZZ0214-1</name>
    <dbReference type="NCBI Taxonomy" id="1077348"/>
    <lineage>
        <taxon>Eukaryota</taxon>
        <taxon>Fungi</taxon>
        <taxon>Dikarya</taxon>
        <taxon>Basidiomycota</taxon>
        <taxon>Agaricomycotina</taxon>
        <taxon>Agaricomycetes</taxon>
        <taxon>Polyporales</taxon>
        <taxon>Polyporaceae</taxon>
        <taxon>Ganoderma</taxon>
    </lineage>
</organism>
<reference evidence="1 2" key="1">
    <citation type="journal article" date="2015" name="Sci. Rep.">
        <title>Chromosome-level genome map provides insights into diverse defense mechanisms in the medicinal fungus Ganoderma sinense.</title>
        <authorList>
            <person name="Zhu Y."/>
            <person name="Xu J."/>
            <person name="Sun C."/>
            <person name="Zhou S."/>
            <person name="Xu H."/>
            <person name="Nelson D.R."/>
            <person name="Qian J."/>
            <person name="Song J."/>
            <person name="Luo H."/>
            <person name="Xiang L."/>
            <person name="Li Y."/>
            <person name="Xu Z."/>
            <person name="Ji A."/>
            <person name="Wang L."/>
            <person name="Lu S."/>
            <person name="Hayward A."/>
            <person name="Sun W."/>
            <person name="Li X."/>
            <person name="Schwartz D.C."/>
            <person name="Wang Y."/>
            <person name="Chen S."/>
        </authorList>
    </citation>
    <scope>NUCLEOTIDE SEQUENCE [LARGE SCALE GENOMIC DNA]</scope>
    <source>
        <strain evidence="1 2">ZZ0214-1</strain>
    </source>
</reference>
<comment type="caution">
    <text evidence="1">The sequence shown here is derived from an EMBL/GenBank/DDBJ whole genome shotgun (WGS) entry which is preliminary data.</text>
</comment>
<dbReference type="OrthoDB" id="2741677at2759"/>
<name>A0A2G8RV22_9APHY</name>
<dbReference type="EMBL" id="AYKW01000056">
    <property type="protein sequence ID" value="PIL25353.1"/>
    <property type="molecule type" value="Genomic_DNA"/>
</dbReference>
<evidence type="ECO:0000313" key="2">
    <source>
        <dbReference type="Proteomes" id="UP000230002"/>
    </source>
</evidence>
<dbReference type="Proteomes" id="UP000230002">
    <property type="component" value="Unassembled WGS sequence"/>
</dbReference>
<keyword evidence="2" id="KW-1185">Reference proteome</keyword>